<evidence type="ECO:0000313" key="2">
    <source>
        <dbReference type="Proteomes" id="UP000324897"/>
    </source>
</evidence>
<accession>A0A5J9TQT6</accession>
<sequence length="172" mass="19502">MGAAWRITLWRPVLCVPNGGARKAGMLESSGERCVGTGELLLGTIWHKRGPLGVKVNEDIKEYLKLEKRCSRHAIFRSTSCGVEEGRRRFRFISAAITFKISFFVCNMTTYLKRVIVNNNNSRKQDFCLQDFSSSEMKTFIHMKKATYEALRLQTSSPVPPGWTPEGPNEPQ</sequence>
<dbReference type="Gramene" id="TVU13759">
    <property type="protein sequence ID" value="TVU13759"/>
    <property type="gene ID" value="EJB05_37185"/>
</dbReference>
<name>A0A5J9TQT6_9POAL</name>
<keyword evidence="2" id="KW-1185">Reference proteome</keyword>
<dbReference type="AlphaFoldDB" id="A0A5J9TQT6"/>
<organism evidence="1 2">
    <name type="scientific">Eragrostis curvula</name>
    <name type="common">weeping love grass</name>
    <dbReference type="NCBI Taxonomy" id="38414"/>
    <lineage>
        <taxon>Eukaryota</taxon>
        <taxon>Viridiplantae</taxon>
        <taxon>Streptophyta</taxon>
        <taxon>Embryophyta</taxon>
        <taxon>Tracheophyta</taxon>
        <taxon>Spermatophyta</taxon>
        <taxon>Magnoliopsida</taxon>
        <taxon>Liliopsida</taxon>
        <taxon>Poales</taxon>
        <taxon>Poaceae</taxon>
        <taxon>PACMAD clade</taxon>
        <taxon>Chloridoideae</taxon>
        <taxon>Eragrostideae</taxon>
        <taxon>Eragrostidinae</taxon>
        <taxon>Eragrostis</taxon>
    </lineage>
</organism>
<comment type="caution">
    <text evidence="1">The sequence shown here is derived from an EMBL/GenBank/DDBJ whole genome shotgun (WGS) entry which is preliminary data.</text>
</comment>
<gene>
    <name evidence="1" type="ORF">EJB05_37185</name>
</gene>
<protein>
    <submittedName>
        <fullName evidence="1">Uncharacterized protein</fullName>
    </submittedName>
</protein>
<feature type="non-terminal residue" evidence="1">
    <location>
        <position position="1"/>
    </location>
</feature>
<dbReference type="Proteomes" id="UP000324897">
    <property type="component" value="Unassembled WGS sequence"/>
</dbReference>
<evidence type="ECO:0000313" key="1">
    <source>
        <dbReference type="EMBL" id="TVU13759.1"/>
    </source>
</evidence>
<proteinExistence type="predicted"/>
<dbReference type="EMBL" id="RWGY01000031">
    <property type="protein sequence ID" value="TVU13759.1"/>
    <property type="molecule type" value="Genomic_DNA"/>
</dbReference>
<reference evidence="1 2" key="1">
    <citation type="journal article" date="2019" name="Sci. Rep.">
        <title>A high-quality genome of Eragrostis curvula grass provides insights into Poaceae evolution and supports new strategies to enhance forage quality.</title>
        <authorList>
            <person name="Carballo J."/>
            <person name="Santos B.A.C.M."/>
            <person name="Zappacosta D."/>
            <person name="Garbus I."/>
            <person name="Selva J.P."/>
            <person name="Gallo C.A."/>
            <person name="Diaz A."/>
            <person name="Albertini E."/>
            <person name="Caccamo M."/>
            <person name="Echenique V."/>
        </authorList>
    </citation>
    <scope>NUCLEOTIDE SEQUENCE [LARGE SCALE GENOMIC DNA]</scope>
    <source>
        <strain evidence="2">cv. Victoria</strain>
        <tissue evidence="1">Leaf</tissue>
    </source>
</reference>